<keyword evidence="4" id="KW-1185">Reference proteome</keyword>
<evidence type="ECO:0000313" key="4">
    <source>
        <dbReference type="Proteomes" id="UP000002601"/>
    </source>
</evidence>
<dbReference type="Proteomes" id="UP000002601">
    <property type="component" value="Chromosome"/>
</dbReference>
<organism evidence="3 4">
    <name type="scientific">Maridesulfovibrio salexigens (strain ATCC 14822 / DSM 2638 / NCIMB 8403 / VKM B-1763)</name>
    <name type="common">Desulfovibrio salexigens</name>
    <dbReference type="NCBI Taxonomy" id="526222"/>
    <lineage>
        <taxon>Bacteria</taxon>
        <taxon>Pseudomonadati</taxon>
        <taxon>Thermodesulfobacteriota</taxon>
        <taxon>Desulfovibrionia</taxon>
        <taxon>Desulfovibrionales</taxon>
        <taxon>Desulfovibrionaceae</taxon>
        <taxon>Maridesulfovibrio</taxon>
    </lineage>
</organism>
<protein>
    <recommendedName>
        <fullName evidence="2">Ancillary SecYEG translocon subunit/Cell division coordinator CpoB TPR domain-containing protein</fullName>
    </recommendedName>
</protein>
<dbReference type="InterPro" id="IPR018704">
    <property type="entry name" value="SecYEG/CpoB_TPR"/>
</dbReference>
<dbReference type="STRING" id="526222.Desal_1534"/>
<proteinExistence type="predicted"/>
<sequence length="216" mass="23021">MEEQNNTQDILNQVHESTPDTLHPILDYIIKNGKMIAAGVAAIILIAGGVSGFKYMNQQKLIKAQSEMGTILIKYSGAKQAEELSAFEKDVPASMKPAVQLALAKAWMDAGSYADAKAVWAAIAKTSPEMAPVAALGQAKCLMLENKAGEAVTVLQKMKESAGASYASSINRLLGEAAEKAGNAQVAIQAYQALLTSSPQEASFFEFKIKELKAKI</sequence>
<evidence type="ECO:0000313" key="3">
    <source>
        <dbReference type="EMBL" id="ACS79596.1"/>
    </source>
</evidence>
<feature type="transmembrane region" description="Helical" evidence="1">
    <location>
        <begin position="35"/>
        <end position="53"/>
    </location>
</feature>
<evidence type="ECO:0000259" key="2">
    <source>
        <dbReference type="Pfam" id="PF09976"/>
    </source>
</evidence>
<dbReference type="HOGENOM" id="CLU_104541_1_0_7"/>
<dbReference type="Pfam" id="PF09976">
    <property type="entry name" value="TPR_21"/>
    <property type="match status" value="1"/>
</dbReference>
<dbReference type="KEGG" id="dsa:Desal_1534"/>
<dbReference type="Gene3D" id="1.25.40.10">
    <property type="entry name" value="Tetratricopeptide repeat domain"/>
    <property type="match status" value="1"/>
</dbReference>
<dbReference type="RefSeq" id="WP_015851414.1">
    <property type="nucleotide sequence ID" value="NC_012881.1"/>
</dbReference>
<dbReference type="OrthoDB" id="5457704at2"/>
<name>C6BSC0_MARSD</name>
<dbReference type="AlphaFoldDB" id="C6BSC0"/>
<dbReference type="SUPFAM" id="SSF48452">
    <property type="entry name" value="TPR-like"/>
    <property type="match status" value="1"/>
</dbReference>
<reference evidence="3 4" key="1">
    <citation type="submission" date="2009-06" db="EMBL/GenBank/DDBJ databases">
        <title>Complete sequence of Desulfovibrio salexigens DSM 2638.</title>
        <authorList>
            <consortium name="US DOE Joint Genome Institute"/>
            <person name="Lucas S."/>
            <person name="Copeland A."/>
            <person name="Lapidus A."/>
            <person name="Glavina del Rio T."/>
            <person name="Tice H."/>
            <person name="Bruce D."/>
            <person name="Goodwin L."/>
            <person name="Pitluck S."/>
            <person name="Munk A.C."/>
            <person name="Brettin T."/>
            <person name="Detter J.C."/>
            <person name="Han C."/>
            <person name="Tapia R."/>
            <person name="Larimer F."/>
            <person name="Land M."/>
            <person name="Hauser L."/>
            <person name="Kyrpides N."/>
            <person name="Anderson I."/>
            <person name="Wall J.D."/>
            <person name="Arkin A.P."/>
            <person name="Dehal P."/>
            <person name="Chivian D."/>
            <person name="Giles B."/>
            <person name="Hazen T.C."/>
        </authorList>
    </citation>
    <scope>NUCLEOTIDE SEQUENCE [LARGE SCALE GENOMIC DNA]</scope>
    <source>
        <strain evidence="4">ATCC 14822 / DSM 2638 / NCIMB 8403 / VKM B-1763</strain>
    </source>
</reference>
<gene>
    <name evidence="3" type="ordered locus">Desal_1534</name>
</gene>
<keyword evidence="1" id="KW-1133">Transmembrane helix</keyword>
<keyword evidence="1" id="KW-0472">Membrane</keyword>
<evidence type="ECO:0000256" key="1">
    <source>
        <dbReference type="SAM" id="Phobius"/>
    </source>
</evidence>
<accession>C6BSC0</accession>
<dbReference type="eggNOG" id="COG4649">
    <property type="taxonomic scope" value="Bacteria"/>
</dbReference>
<feature type="domain" description="Ancillary SecYEG translocon subunit/Cell division coordinator CpoB TPR" evidence="2">
    <location>
        <begin position="31"/>
        <end position="213"/>
    </location>
</feature>
<dbReference type="EMBL" id="CP001649">
    <property type="protein sequence ID" value="ACS79596.1"/>
    <property type="molecule type" value="Genomic_DNA"/>
</dbReference>
<keyword evidence="1" id="KW-0812">Transmembrane</keyword>
<dbReference type="InterPro" id="IPR011990">
    <property type="entry name" value="TPR-like_helical_dom_sf"/>
</dbReference>